<accession>A0A812J7K1</accession>
<evidence type="ECO:0000256" key="1">
    <source>
        <dbReference type="SAM" id="Phobius"/>
    </source>
</evidence>
<feature type="transmembrane region" description="Helical" evidence="1">
    <location>
        <begin position="107"/>
        <end position="126"/>
    </location>
</feature>
<reference evidence="2" key="1">
    <citation type="submission" date="2021-02" db="EMBL/GenBank/DDBJ databases">
        <authorList>
            <person name="Dougan E. K."/>
            <person name="Rhodes N."/>
            <person name="Thang M."/>
            <person name="Chan C."/>
        </authorList>
    </citation>
    <scope>NUCLEOTIDE SEQUENCE</scope>
</reference>
<keyword evidence="1" id="KW-0812">Transmembrane</keyword>
<organism evidence="2 3">
    <name type="scientific">Symbiodinium natans</name>
    <dbReference type="NCBI Taxonomy" id="878477"/>
    <lineage>
        <taxon>Eukaryota</taxon>
        <taxon>Sar</taxon>
        <taxon>Alveolata</taxon>
        <taxon>Dinophyceae</taxon>
        <taxon>Suessiales</taxon>
        <taxon>Symbiodiniaceae</taxon>
        <taxon>Symbiodinium</taxon>
    </lineage>
</organism>
<proteinExistence type="predicted"/>
<feature type="transmembrane region" description="Helical" evidence="1">
    <location>
        <begin position="73"/>
        <end position="101"/>
    </location>
</feature>
<keyword evidence="1" id="KW-0472">Membrane</keyword>
<evidence type="ECO:0000313" key="3">
    <source>
        <dbReference type="Proteomes" id="UP000604046"/>
    </source>
</evidence>
<dbReference type="AlphaFoldDB" id="A0A812J7K1"/>
<protein>
    <submittedName>
        <fullName evidence="2">Uncharacterized protein</fullName>
    </submittedName>
</protein>
<keyword evidence="3" id="KW-1185">Reference proteome</keyword>
<dbReference type="Proteomes" id="UP000604046">
    <property type="component" value="Unassembled WGS sequence"/>
</dbReference>
<gene>
    <name evidence="2" type="ORF">SNAT2548_LOCUS5840</name>
</gene>
<sequence>MSWVERSFTEVDAELLQGVPLSICLSGWAQHWASSAAENGGKTGTRLSRPTNFFDAFLSHDWETTRWLKLLSLLILFNARAAVVGTVLVSLVLGVLLVHGYLPTSDAIVLVAYGAFIFFLCFWQRVRALLCCSTMLGRHLRHVSATPLKPRTQRYRSCRWSDLKTSYLCVPQKTPNSAEGTTNQVMASVGEPIPRSPRIVFLDKLCIDQEDYAKKEL</sequence>
<keyword evidence="1" id="KW-1133">Transmembrane helix</keyword>
<comment type="caution">
    <text evidence="2">The sequence shown here is derived from an EMBL/GenBank/DDBJ whole genome shotgun (WGS) entry which is preliminary data.</text>
</comment>
<name>A0A812J7K1_9DINO</name>
<dbReference type="EMBL" id="CAJNDS010000380">
    <property type="protein sequence ID" value="CAE7199375.1"/>
    <property type="molecule type" value="Genomic_DNA"/>
</dbReference>
<evidence type="ECO:0000313" key="2">
    <source>
        <dbReference type="EMBL" id="CAE7199375.1"/>
    </source>
</evidence>